<organism evidence="1 2">
    <name type="scientific">Rhodococcus rhodnii LMG 5362</name>
    <dbReference type="NCBI Taxonomy" id="1273125"/>
    <lineage>
        <taxon>Bacteria</taxon>
        <taxon>Bacillati</taxon>
        <taxon>Actinomycetota</taxon>
        <taxon>Actinomycetes</taxon>
        <taxon>Mycobacteriales</taxon>
        <taxon>Nocardiaceae</taxon>
        <taxon>Rhodococcus</taxon>
    </lineage>
</organism>
<evidence type="ECO:0000313" key="2">
    <source>
        <dbReference type="Proteomes" id="UP000013525"/>
    </source>
</evidence>
<comment type="caution">
    <text evidence="1">The sequence shown here is derived from an EMBL/GenBank/DDBJ whole genome shotgun (WGS) entry which is preliminary data.</text>
</comment>
<protein>
    <recommendedName>
        <fullName evidence="3">NACHT domain-containing protein</fullName>
    </recommendedName>
</protein>
<sequence length="621" mass="67415">MPQVYFVRGEAGIGKTFNLFKAPKDRATALCDTDLNKPLYLYISCSGMGLKRVEDIIDAAVVGTQNLDFSSVLALSRNGLLVLVIDGFDELVGGTGYGDAFQLLRPVLKDLGGSGTILLSARSSYFANQYQTSLQNAARLDGLPAHHMILELQRWSRSDVERLFAENSHWSKYRQSLSDSDLSLLGVPFFAQAFNDATSPPGTSLEFQGLRSTLIDSYLARETKKLESRGGQSPVSSRQLRSIFQEIAGLLYESSESSLDVDDFKLACESALELDGFYGPNQALGDRLTVLCGMSASSDSNGSPLFSFQHDIFFEVMLADYLGEQYLSSSHGYTSMTAALARSPLGDATVASIVERYEEGLTAFLPEPSVTKKDSTSVGSLNLAALISAFISSKHSAPSAWYRDINFGSLDLTPLAQLGITLENCRIDRLSFASEATGSITSTNCTVNHLESCGDSTTPMSQLLFEGMVSVQEISVVRRDGKTDTFEAGVHRVLEGLDRLGAQGVQRQLHEARDAEPSTLELFAYDVLNGMSARGENSYIVMTKSLIPGDSAGRGMYRPNDPLWADLTRKLESAGAASIKQITASGSAKSVVTFRFTSTALCARQSSEEKIRSFWGELRSS</sequence>
<name>R7WKA6_9NOCA</name>
<keyword evidence="2" id="KW-1185">Reference proteome</keyword>
<dbReference type="EMBL" id="APMY01000091">
    <property type="protein sequence ID" value="EOM75738.1"/>
    <property type="molecule type" value="Genomic_DNA"/>
</dbReference>
<evidence type="ECO:0008006" key="3">
    <source>
        <dbReference type="Google" id="ProtNLM"/>
    </source>
</evidence>
<dbReference type="Proteomes" id="UP000013525">
    <property type="component" value="Unassembled WGS sequence"/>
</dbReference>
<dbReference type="PATRIC" id="fig|1273125.3.peg.2863"/>
<dbReference type="AlphaFoldDB" id="R7WKA6"/>
<reference evidence="1 2" key="1">
    <citation type="journal article" date="2013" name="Genome Announc.">
        <title>Draft Genome Sequence of Rhodococcus rhodnii Strain LMG5362, a Symbiont of Rhodnius prolixus (Hemiptera, Reduviidae, Triatominae), the Principle Vector of Trypanosoma cruzi.</title>
        <authorList>
            <person name="Pachebat J.A."/>
            <person name="van Keulen G."/>
            <person name="Whitten M.M."/>
            <person name="Girdwood S."/>
            <person name="Del Sol R."/>
            <person name="Dyson P.J."/>
            <person name="Facey P.D."/>
        </authorList>
    </citation>
    <scope>NUCLEOTIDE SEQUENCE [LARGE SCALE GENOMIC DNA]</scope>
    <source>
        <strain evidence="1 2">LMG 5362</strain>
    </source>
</reference>
<evidence type="ECO:0000313" key="1">
    <source>
        <dbReference type="EMBL" id="EOM75738.1"/>
    </source>
</evidence>
<gene>
    <name evidence="1" type="ORF">Rrhod_3010</name>
</gene>
<accession>R7WKA6</accession>
<dbReference type="eggNOG" id="COG5635">
    <property type="taxonomic scope" value="Bacteria"/>
</dbReference>
<proteinExistence type="predicted"/>